<keyword evidence="1" id="KW-0812">Transmembrane</keyword>
<gene>
    <name evidence="2" type="ORF">ACFOJE_16670</name>
</gene>
<organism evidence="2 3">
    <name type="scientific">Azotobacter bryophylli</name>
    <dbReference type="NCBI Taxonomy" id="1986537"/>
    <lineage>
        <taxon>Bacteria</taxon>
        <taxon>Pseudomonadati</taxon>
        <taxon>Pseudomonadota</taxon>
        <taxon>Gammaproteobacteria</taxon>
        <taxon>Pseudomonadales</taxon>
        <taxon>Pseudomonadaceae</taxon>
        <taxon>Azotobacter</taxon>
    </lineage>
</organism>
<reference evidence="3" key="1">
    <citation type="journal article" date="2019" name="Int. J. Syst. Evol. Microbiol.">
        <title>The Global Catalogue of Microorganisms (GCM) 10K type strain sequencing project: providing services to taxonomists for standard genome sequencing and annotation.</title>
        <authorList>
            <consortium name="The Broad Institute Genomics Platform"/>
            <consortium name="The Broad Institute Genome Sequencing Center for Infectious Disease"/>
            <person name="Wu L."/>
            <person name="Ma J."/>
        </authorList>
    </citation>
    <scope>NUCLEOTIDE SEQUENCE [LARGE SCALE GENOMIC DNA]</scope>
    <source>
        <strain evidence="3">KCTC 62195</strain>
    </source>
</reference>
<dbReference type="RefSeq" id="WP_377815741.1">
    <property type="nucleotide sequence ID" value="NZ_JBHRSJ010000034.1"/>
</dbReference>
<dbReference type="Pfam" id="PF14348">
    <property type="entry name" value="DtrJ-like"/>
    <property type="match status" value="1"/>
</dbReference>
<accession>A0ABV7AZ75</accession>
<dbReference type="InterPro" id="IPR022266">
    <property type="entry name" value="DtrJ-like"/>
</dbReference>
<feature type="transmembrane region" description="Helical" evidence="1">
    <location>
        <begin position="199"/>
        <end position="217"/>
    </location>
</feature>
<dbReference type="NCBIfam" id="TIGR03747">
    <property type="entry name" value="conj_TIGR03747"/>
    <property type="match status" value="1"/>
</dbReference>
<feature type="transmembrane region" description="Helical" evidence="1">
    <location>
        <begin position="163"/>
        <end position="179"/>
    </location>
</feature>
<keyword evidence="1" id="KW-0472">Membrane</keyword>
<comment type="caution">
    <text evidence="2">The sequence shown here is derived from an EMBL/GenBank/DDBJ whole genome shotgun (WGS) entry which is preliminary data.</text>
</comment>
<evidence type="ECO:0000313" key="2">
    <source>
        <dbReference type="EMBL" id="MFC2973837.1"/>
    </source>
</evidence>
<protein>
    <submittedName>
        <fullName evidence="2">TIGR03747 family integrating conjugative element membrane protein</fullName>
    </submittedName>
</protein>
<evidence type="ECO:0000256" key="1">
    <source>
        <dbReference type="SAM" id="Phobius"/>
    </source>
</evidence>
<feature type="transmembrane region" description="Helical" evidence="1">
    <location>
        <begin position="138"/>
        <end position="157"/>
    </location>
</feature>
<keyword evidence="1" id="KW-1133">Transmembrane helix</keyword>
<feature type="transmembrane region" description="Helical" evidence="1">
    <location>
        <begin position="27"/>
        <end position="52"/>
    </location>
</feature>
<name>A0ABV7AZ75_9GAMM</name>
<proteinExistence type="predicted"/>
<feature type="transmembrane region" description="Helical" evidence="1">
    <location>
        <begin position="223"/>
        <end position="245"/>
    </location>
</feature>
<dbReference type="Proteomes" id="UP001595457">
    <property type="component" value="Unassembled WGS sequence"/>
</dbReference>
<sequence>MSDVADRAQQQQDRETTFLGSLLGFPFHFIGVMFLSLGGAILVEWLCLYCFWPEARWHHAKAMLNHELEWLSQGFLHSALIQEPGRTATWLVQTLYDWGVVKTGLAEWFARQSGIAAQGPQGNGLDFRYLAGMATTQLADYGLAALFTVLVFCVRLVILTLAIPLFAMAALVGFVDGLVRRDLRKFGAGRESSYLYHKVRGTLVPLAILPWTLYLALPISVSPLLVLLPCAALLGFSVSLTASTFKKYL</sequence>
<keyword evidence="3" id="KW-1185">Reference proteome</keyword>
<evidence type="ECO:0000313" key="3">
    <source>
        <dbReference type="Proteomes" id="UP001595457"/>
    </source>
</evidence>
<dbReference type="EMBL" id="JBHRSJ010000034">
    <property type="protein sequence ID" value="MFC2973837.1"/>
    <property type="molecule type" value="Genomic_DNA"/>
</dbReference>